<dbReference type="AlphaFoldDB" id="A0A5B7J5H7"/>
<dbReference type="EMBL" id="VSRR010078861">
    <property type="protein sequence ID" value="MPC88757.1"/>
    <property type="molecule type" value="Genomic_DNA"/>
</dbReference>
<comment type="caution">
    <text evidence="2">The sequence shown here is derived from an EMBL/GenBank/DDBJ whole genome shotgun (WGS) entry which is preliminary data.</text>
</comment>
<accession>A0A5B7J5H7</accession>
<feature type="compositionally biased region" description="Basic and acidic residues" evidence="1">
    <location>
        <begin position="13"/>
        <end position="25"/>
    </location>
</feature>
<dbReference type="Proteomes" id="UP000324222">
    <property type="component" value="Unassembled WGS sequence"/>
</dbReference>
<organism evidence="2 3">
    <name type="scientific">Portunus trituberculatus</name>
    <name type="common">Swimming crab</name>
    <name type="synonym">Neptunus trituberculatus</name>
    <dbReference type="NCBI Taxonomy" id="210409"/>
    <lineage>
        <taxon>Eukaryota</taxon>
        <taxon>Metazoa</taxon>
        <taxon>Ecdysozoa</taxon>
        <taxon>Arthropoda</taxon>
        <taxon>Crustacea</taxon>
        <taxon>Multicrustacea</taxon>
        <taxon>Malacostraca</taxon>
        <taxon>Eumalacostraca</taxon>
        <taxon>Eucarida</taxon>
        <taxon>Decapoda</taxon>
        <taxon>Pleocyemata</taxon>
        <taxon>Brachyura</taxon>
        <taxon>Eubrachyura</taxon>
        <taxon>Portunoidea</taxon>
        <taxon>Portunidae</taxon>
        <taxon>Portuninae</taxon>
        <taxon>Portunus</taxon>
    </lineage>
</organism>
<sequence>MPVARSCSSSRSSRGECKDCSGSKDKWRGHLCLRHAPCINHDAALWYPDCCDKCIQLLEDSKSKNQDMSSKARAILKE</sequence>
<feature type="region of interest" description="Disordered" evidence="1">
    <location>
        <begin position="1"/>
        <end position="25"/>
    </location>
</feature>
<gene>
    <name evidence="2" type="ORF">E2C01_083677</name>
</gene>
<reference evidence="2 3" key="1">
    <citation type="submission" date="2019-05" db="EMBL/GenBank/DDBJ databases">
        <title>Another draft genome of Portunus trituberculatus and its Hox gene families provides insights of decapod evolution.</title>
        <authorList>
            <person name="Jeong J.-H."/>
            <person name="Song I."/>
            <person name="Kim S."/>
            <person name="Choi T."/>
            <person name="Kim D."/>
            <person name="Ryu S."/>
            <person name="Kim W."/>
        </authorList>
    </citation>
    <scope>NUCLEOTIDE SEQUENCE [LARGE SCALE GENOMIC DNA]</scope>
    <source>
        <tissue evidence="2">Muscle</tissue>
    </source>
</reference>
<feature type="compositionally biased region" description="Low complexity" evidence="1">
    <location>
        <begin position="1"/>
        <end position="12"/>
    </location>
</feature>
<evidence type="ECO:0000256" key="1">
    <source>
        <dbReference type="SAM" id="MobiDB-lite"/>
    </source>
</evidence>
<evidence type="ECO:0000313" key="2">
    <source>
        <dbReference type="EMBL" id="MPC88757.1"/>
    </source>
</evidence>
<evidence type="ECO:0000313" key="3">
    <source>
        <dbReference type="Proteomes" id="UP000324222"/>
    </source>
</evidence>
<name>A0A5B7J5H7_PORTR</name>
<keyword evidence="3" id="KW-1185">Reference proteome</keyword>
<protein>
    <submittedName>
        <fullName evidence="2">Uncharacterized protein</fullName>
    </submittedName>
</protein>
<proteinExistence type="predicted"/>